<evidence type="ECO:0000313" key="3">
    <source>
        <dbReference type="WBParaSite" id="jg13655"/>
    </source>
</evidence>
<protein>
    <submittedName>
        <fullName evidence="3">Uncharacterized protein</fullName>
    </submittedName>
</protein>
<evidence type="ECO:0000313" key="2">
    <source>
        <dbReference type="Proteomes" id="UP000887574"/>
    </source>
</evidence>
<keyword evidence="1" id="KW-0472">Membrane</keyword>
<name>A0A915CZ01_9BILA</name>
<proteinExistence type="predicted"/>
<feature type="transmembrane region" description="Helical" evidence="1">
    <location>
        <begin position="36"/>
        <end position="58"/>
    </location>
</feature>
<keyword evidence="1" id="KW-1133">Transmembrane helix</keyword>
<dbReference type="Proteomes" id="UP000887574">
    <property type="component" value="Unplaced"/>
</dbReference>
<dbReference type="AlphaFoldDB" id="A0A915CZ01"/>
<evidence type="ECO:0000256" key="1">
    <source>
        <dbReference type="SAM" id="Phobius"/>
    </source>
</evidence>
<feature type="transmembrane region" description="Helical" evidence="1">
    <location>
        <begin position="6"/>
        <end position="24"/>
    </location>
</feature>
<accession>A0A915CZ01</accession>
<keyword evidence="1" id="KW-0812">Transmembrane</keyword>
<keyword evidence="2" id="KW-1185">Reference proteome</keyword>
<dbReference type="WBParaSite" id="jg13655">
    <property type="protein sequence ID" value="jg13655"/>
    <property type="gene ID" value="jg13655"/>
</dbReference>
<sequence>MRTAHYQQLIGSFVGSASLLYFVFNRRQMPRLLTGPAKVLIWWMIFFLLAHNIAVFSIISWQEIIQWYGVVLSFLLYNWKQFLVSHNRIVNIDEETQAHFNQLKIIWNT</sequence>
<reference evidence="3" key="1">
    <citation type="submission" date="2022-11" db="UniProtKB">
        <authorList>
            <consortium name="WormBaseParasite"/>
        </authorList>
    </citation>
    <scope>IDENTIFICATION</scope>
</reference>
<organism evidence="2 3">
    <name type="scientific">Ditylenchus dipsaci</name>
    <dbReference type="NCBI Taxonomy" id="166011"/>
    <lineage>
        <taxon>Eukaryota</taxon>
        <taxon>Metazoa</taxon>
        <taxon>Ecdysozoa</taxon>
        <taxon>Nematoda</taxon>
        <taxon>Chromadorea</taxon>
        <taxon>Rhabditida</taxon>
        <taxon>Tylenchina</taxon>
        <taxon>Tylenchomorpha</taxon>
        <taxon>Sphaerularioidea</taxon>
        <taxon>Anguinidae</taxon>
        <taxon>Anguininae</taxon>
        <taxon>Ditylenchus</taxon>
    </lineage>
</organism>